<evidence type="ECO:0000313" key="1">
    <source>
        <dbReference type="EMBL" id="KNA01547.1"/>
    </source>
</evidence>
<accession>A0A0J9U0U5</accession>
<protein>
    <recommendedName>
        <fullName evidence="3">PIR Superfamily Protein</fullName>
    </recommendedName>
</protein>
<proteinExistence type="predicted"/>
<gene>
    <name evidence="1" type="ORF">PVNG_04993</name>
</gene>
<evidence type="ECO:0000313" key="2">
    <source>
        <dbReference type="Proteomes" id="UP000053239"/>
    </source>
</evidence>
<dbReference type="Pfam" id="PF05795">
    <property type="entry name" value="Plasmodium_Vir"/>
    <property type="match status" value="1"/>
</dbReference>
<sequence>MFTPPASQLSRNSSNKITTFGNVILETIAISMTSRIIYKCTPLGKLLHIRFWWNKNNITNLNEENNEIFDYATASYNPSYEHDEEHYIGYHSA</sequence>
<dbReference type="AlphaFoldDB" id="A0A0J9U0U5"/>
<organism evidence="1 2">
    <name type="scientific">Plasmodium vivax North Korean</name>
    <dbReference type="NCBI Taxonomy" id="1035514"/>
    <lineage>
        <taxon>Eukaryota</taxon>
        <taxon>Sar</taxon>
        <taxon>Alveolata</taxon>
        <taxon>Apicomplexa</taxon>
        <taxon>Aconoidasida</taxon>
        <taxon>Haemosporida</taxon>
        <taxon>Plasmodiidae</taxon>
        <taxon>Plasmodium</taxon>
        <taxon>Plasmodium (Plasmodium)</taxon>
    </lineage>
</organism>
<dbReference type="Proteomes" id="UP000053239">
    <property type="component" value="Unassembled WGS sequence"/>
</dbReference>
<name>A0A0J9U0U5_PLAVI</name>
<dbReference type="EMBL" id="KQ235254">
    <property type="protein sequence ID" value="KNA01547.1"/>
    <property type="molecule type" value="Genomic_DNA"/>
</dbReference>
<reference evidence="1 2" key="1">
    <citation type="submission" date="2011-09" db="EMBL/GenBank/DDBJ databases">
        <title>The Genome Sequence of Plasmodium vivax North Korean.</title>
        <authorList>
            <consortium name="The Broad Institute Genome Sequencing Platform"/>
            <consortium name="The Broad Institute Genome Sequencing Center for Infectious Disease"/>
            <person name="Neafsey D."/>
            <person name="Carlton J."/>
            <person name="Barnwell J."/>
            <person name="Collins W."/>
            <person name="Escalante A."/>
            <person name="Mullikin J."/>
            <person name="Saul A."/>
            <person name="Guigo R."/>
            <person name="Camara F."/>
            <person name="Young S.K."/>
            <person name="Zeng Q."/>
            <person name="Gargeya S."/>
            <person name="Fitzgerald M."/>
            <person name="Haas B."/>
            <person name="Abouelleil A."/>
            <person name="Alvarado L."/>
            <person name="Arachchi H.M."/>
            <person name="Berlin A."/>
            <person name="Brown A."/>
            <person name="Chapman S.B."/>
            <person name="Chen Z."/>
            <person name="Dunbar C."/>
            <person name="Freedman E."/>
            <person name="Gearin G."/>
            <person name="Gellesch M."/>
            <person name="Goldberg J."/>
            <person name="Griggs A."/>
            <person name="Gujja S."/>
            <person name="Heiman D."/>
            <person name="Howarth C."/>
            <person name="Larson L."/>
            <person name="Lui A."/>
            <person name="MacDonald P.J.P."/>
            <person name="Montmayeur A."/>
            <person name="Murphy C."/>
            <person name="Neiman D."/>
            <person name="Pearson M."/>
            <person name="Priest M."/>
            <person name="Roberts A."/>
            <person name="Saif S."/>
            <person name="Shea T."/>
            <person name="Shenoy N."/>
            <person name="Sisk P."/>
            <person name="Stolte C."/>
            <person name="Sykes S."/>
            <person name="Wortman J."/>
            <person name="Nusbaum C."/>
            <person name="Birren B."/>
        </authorList>
    </citation>
    <scope>NUCLEOTIDE SEQUENCE [LARGE SCALE GENOMIC DNA]</scope>
    <source>
        <strain evidence="1 2">North Korean</strain>
    </source>
</reference>
<evidence type="ECO:0008006" key="3">
    <source>
        <dbReference type="Google" id="ProtNLM"/>
    </source>
</evidence>
<dbReference type="InterPro" id="IPR008780">
    <property type="entry name" value="Plasmodium_Vir"/>
</dbReference>